<feature type="compositionally biased region" description="Basic and acidic residues" evidence="1">
    <location>
        <begin position="11"/>
        <end position="32"/>
    </location>
</feature>
<evidence type="ECO:0000256" key="1">
    <source>
        <dbReference type="SAM" id="MobiDB-lite"/>
    </source>
</evidence>
<keyword evidence="2" id="KW-0614">Plasmid</keyword>
<feature type="region of interest" description="Disordered" evidence="1">
    <location>
        <begin position="217"/>
        <end position="260"/>
    </location>
</feature>
<feature type="compositionally biased region" description="Basic residues" evidence="1">
    <location>
        <begin position="1"/>
        <end position="10"/>
    </location>
</feature>
<dbReference type="KEGG" id="pdio:PDMSB3_0151.2"/>
<dbReference type="AlphaFoldDB" id="A0A5Q4ZHW7"/>
<geneLocation type="plasmid" evidence="2 3">
    <name>pI</name>
</geneLocation>
<sequence length="260" mass="29065">MAGFRARAKTPRGERPSCERSSHHSRGLDVQKGRSPFWSASAERQALKARRVETRQGLDAQLATRAEHAIAVSGHRPEMPLDSSFLPLLLVDLQPGRRHASTPKEVDVKKRGQTEDLYAPGIYRQSMKRSSVNRLGRTCHSRAVPTQRRALTDPHWKALQVIVRRVDHRLQLEPDVGAGVGPVAVCLEDGLHQLRQHVQMAACRPVVTKLGVGQQAAPLGHANAQRSPLRRTDRKTVQHTRGKHLRNDDGGVECRRQINR</sequence>
<dbReference type="EMBL" id="LR699555">
    <property type="protein sequence ID" value="VVD30987.1"/>
    <property type="molecule type" value="Genomic_DNA"/>
</dbReference>
<keyword evidence="3" id="KW-1185">Reference proteome</keyword>
<accession>A0A5Q4ZHW7</accession>
<feature type="compositionally biased region" description="Basic and acidic residues" evidence="1">
    <location>
        <begin position="245"/>
        <end position="260"/>
    </location>
</feature>
<protein>
    <submittedName>
        <fullName evidence="2">Uncharacterized protein</fullName>
    </submittedName>
</protein>
<evidence type="ECO:0000313" key="3">
    <source>
        <dbReference type="Proteomes" id="UP000325811"/>
    </source>
</evidence>
<gene>
    <name evidence="2" type="ORF">PDMSB3_0151</name>
</gene>
<dbReference type="Proteomes" id="UP000325811">
    <property type="component" value="Plasmid pI"/>
</dbReference>
<name>A0A5Q4ZHW7_9BURK</name>
<proteinExistence type="predicted"/>
<feature type="region of interest" description="Disordered" evidence="1">
    <location>
        <begin position="1"/>
        <end position="37"/>
    </location>
</feature>
<reference evidence="2 3" key="1">
    <citation type="submission" date="2019-08" db="EMBL/GenBank/DDBJ databases">
        <authorList>
            <person name="Herpell B J."/>
        </authorList>
    </citation>
    <scope>NUCLEOTIDE SEQUENCE [LARGE SCALE GENOMIC DNA]</scope>
    <source>
        <strain evidence="3">Msb3</strain>
        <plasmid evidence="2 3">pI</plasmid>
    </source>
</reference>
<evidence type="ECO:0000313" key="2">
    <source>
        <dbReference type="EMBL" id="VVD30987.1"/>
    </source>
</evidence>
<organism evidence="2 3">
    <name type="scientific">Paraburkholderia dioscoreae</name>
    <dbReference type="NCBI Taxonomy" id="2604047"/>
    <lineage>
        <taxon>Bacteria</taxon>
        <taxon>Pseudomonadati</taxon>
        <taxon>Pseudomonadota</taxon>
        <taxon>Betaproteobacteria</taxon>
        <taxon>Burkholderiales</taxon>
        <taxon>Burkholderiaceae</taxon>
        <taxon>Paraburkholderia</taxon>
    </lineage>
</organism>